<feature type="domain" description="Chromo" evidence="1">
    <location>
        <begin position="16"/>
        <end position="77"/>
    </location>
</feature>
<comment type="caution">
    <text evidence="2">The sequence shown here is derived from an EMBL/GenBank/DDBJ whole genome shotgun (WGS) entry which is preliminary data.</text>
</comment>
<dbReference type="EMBL" id="CALTRL010005887">
    <property type="protein sequence ID" value="CAH7687543.1"/>
    <property type="molecule type" value="Genomic_DNA"/>
</dbReference>
<dbReference type="Gene3D" id="2.40.50.40">
    <property type="match status" value="1"/>
</dbReference>
<dbReference type="InterPro" id="IPR000953">
    <property type="entry name" value="Chromo/chromo_shadow_dom"/>
</dbReference>
<protein>
    <recommendedName>
        <fullName evidence="1">Chromo domain-containing protein</fullName>
    </recommendedName>
</protein>
<reference evidence="2" key="1">
    <citation type="submission" date="2022-06" db="EMBL/GenBank/DDBJ databases">
        <authorList>
            <consortium name="SYNGENTA / RWTH Aachen University"/>
        </authorList>
    </citation>
    <scope>NUCLEOTIDE SEQUENCE</scope>
</reference>
<name>A0AAV0BLN0_PHAPC</name>
<accession>A0AAV0BLN0</accession>
<keyword evidence="3" id="KW-1185">Reference proteome</keyword>
<dbReference type="InterPro" id="IPR023780">
    <property type="entry name" value="Chromo_domain"/>
</dbReference>
<dbReference type="PROSITE" id="PS50013">
    <property type="entry name" value="CHROMO_2"/>
    <property type="match status" value="1"/>
</dbReference>
<dbReference type="Pfam" id="PF00385">
    <property type="entry name" value="Chromo"/>
    <property type="match status" value="1"/>
</dbReference>
<evidence type="ECO:0000259" key="1">
    <source>
        <dbReference type="PROSITE" id="PS50013"/>
    </source>
</evidence>
<organism evidence="2 3">
    <name type="scientific">Phakopsora pachyrhizi</name>
    <name type="common">Asian soybean rust disease fungus</name>
    <dbReference type="NCBI Taxonomy" id="170000"/>
    <lineage>
        <taxon>Eukaryota</taxon>
        <taxon>Fungi</taxon>
        <taxon>Dikarya</taxon>
        <taxon>Basidiomycota</taxon>
        <taxon>Pucciniomycotina</taxon>
        <taxon>Pucciniomycetes</taxon>
        <taxon>Pucciniales</taxon>
        <taxon>Phakopsoraceae</taxon>
        <taxon>Phakopsora</taxon>
    </lineage>
</organism>
<evidence type="ECO:0000313" key="2">
    <source>
        <dbReference type="EMBL" id="CAH7687543.1"/>
    </source>
</evidence>
<dbReference type="SUPFAM" id="SSF54160">
    <property type="entry name" value="Chromo domain-like"/>
    <property type="match status" value="1"/>
</dbReference>
<proteinExistence type="predicted"/>
<dbReference type="InterPro" id="IPR016197">
    <property type="entry name" value="Chromo-like_dom_sf"/>
</dbReference>
<dbReference type="CDD" id="cd00024">
    <property type="entry name" value="CD_CSD"/>
    <property type="match status" value="1"/>
</dbReference>
<evidence type="ECO:0000313" key="3">
    <source>
        <dbReference type="Proteomes" id="UP001153365"/>
    </source>
</evidence>
<dbReference type="AlphaFoldDB" id="A0AAV0BLN0"/>
<dbReference type="GO" id="GO:0006338">
    <property type="term" value="P:chromatin remodeling"/>
    <property type="evidence" value="ECO:0007669"/>
    <property type="project" value="UniProtKB-ARBA"/>
</dbReference>
<gene>
    <name evidence="2" type="ORF">PPACK8108_LOCUS22341</name>
</gene>
<sequence>MTPLMRIKGFAEHCLLLLSQILDSRFRYGKLQYLVERKGYLNTTDQTSWEPADNLDNAQEVVRDFHQLYWNKPKPGK</sequence>
<dbReference type="Proteomes" id="UP001153365">
    <property type="component" value="Unassembled WGS sequence"/>
</dbReference>